<sequence>MDSLIFFCILALLPFLYLVKSYILSSVNSTIQLPPGPWQIPIIGSLHHLRGALPHRAIRELSRRYGPVMFLKFGEVPVIVASSREAAMEVMKTHDIIFATRPVSPTMRVFNEKGQGLIFRPYGSHWRQLRKLCIVELLSARRVELFRPVREEEAARLVQSISSSVGSLVDLNEQLAAYVTDTTVRTVMGDRFMDQDAFLHILDEGVQLMAGFSLANLFPSSRLAHALCPMVRRALAHREAVHKFMIGIINEHIDRRSLEGGCDHEAIIDVLLRIHREGDLHNPLSMDTVKGVVLDLFSAGSETAATTLQWAMAELIKNPTVLSKAQAEVCAVFSGPGKVAEEGIEKLQYLHSVVDETLRLHPPVPLLVPRECQEQCRLLGYDVPKGATVIVNAWAISTDPEYWDEPEEFMPERFQGGKIDFKGNNFEFIPFGAGRRICPGMSFGIASIELALANLLFYFDWSLPEGVNCSELDMTEATGITVRRKSRLWLKATPRVPLYC</sequence>
<dbReference type="CDD" id="cd11072">
    <property type="entry name" value="CYP71-like"/>
    <property type="match status" value="1"/>
</dbReference>
<organism evidence="8">
    <name type="scientific">Oryza brachyantha</name>
    <name type="common">malo sina</name>
    <dbReference type="NCBI Taxonomy" id="4533"/>
    <lineage>
        <taxon>Eukaryota</taxon>
        <taxon>Viridiplantae</taxon>
        <taxon>Streptophyta</taxon>
        <taxon>Embryophyta</taxon>
        <taxon>Tracheophyta</taxon>
        <taxon>Spermatophyta</taxon>
        <taxon>Magnoliopsida</taxon>
        <taxon>Liliopsida</taxon>
        <taxon>Poales</taxon>
        <taxon>Poaceae</taxon>
        <taxon>BOP clade</taxon>
        <taxon>Oryzoideae</taxon>
        <taxon>Oryzeae</taxon>
        <taxon>Oryzinae</taxon>
        <taxon>Oryza</taxon>
    </lineage>
</organism>
<comment type="cofactor">
    <cofactor evidence="6">
        <name>heme</name>
        <dbReference type="ChEBI" id="CHEBI:30413"/>
    </cofactor>
</comment>
<accession>J3MEE4</accession>
<dbReference type="EnsemblPlants" id="OB06G23880.1">
    <property type="protein sequence ID" value="OB06G23880.1"/>
    <property type="gene ID" value="OB06G23880"/>
</dbReference>
<dbReference type="GO" id="GO:0005506">
    <property type="term" value="F:iron ion binding"/>
    <property type="evidence" value="ECO:0007669"/>
    <property type="project" value="InterPro"/>
</dbReference>
<dbReference type="SUPFAM" id="SSF48264">
    <property type="entry name" value="Cytochrome P450"/>
    <property type="match status" value="1"/>
</dbReference>
<dbReference type="PRINTS" id="PR00463">
    <property type="entry name" value="EP450I"/>
</dbReference>
<keyword evidence="9" id="KW-1185">Reference proteome</keyword>
<keyword evidence="4" id="KW-1133">Transmembrane helix</keyword>
<evidence type="ECO:0008006" key="10">
    <source>
        <dbReference type="Google" id="ProtNLM"/>
    </source>
</evidence>
<evidence type="ECO:0000256" key="6">
    <source>
        <dbReference type="PIRSR" id="PIRSR602401-1"/>
    </source>
</evidence>
<name>J3MEE4_ORYBR</name>
<dbReference type="PANTHER" id="PTHR47955">
    <property type="entry name" value="CYTOCHROME P450 FAMILY 71 PROTEIN"/>
    <property type="match status" value="1"/>
</dbReference>
<proteinExistence type="inferred from homology"/>
<dbReference type="HOGENOM" id="CLU_001570_4_1_1"/>
<dbReference type="GeneID" id="102712915"/>
<dbReference type="GO" id="GO:0016705">
    <property type="term" value="F:oxidoreductase activity, acting on paired donors, with incorporation or reduction of molecular oxygen"/>
    <property type="evidence" value="ECO:0007669"/>
    <property type="project" value="InterPro"/>
</dbReference>
<keyword evidence="7" id="KW-0560">Oxidoreductase</keyword>
<dbReference type="eggNOG" id="KOG0156">
    <property type="taxonomic scope" value="Eukaryota"/>
</dbReference>
<evidence type="ECO:0000256" key="5">
    <source>
        <dbReference type="ARBA" id="ARBA00023004"/>
    </source>
</evidence>
<evidence type="ECO:0000313" key="9">
    <source>
        <dbReference type="Proteomes" id="UP000006038"/>
    </source>
</evidence>
<feature type="binding site" description="axial binding residue" evidence="6">
    <location>
        <position position="438"/>
    </location>
    <ligand>
        <name>heme</name>
        <dbReference type="ChEBI" id="CHEBI:30413"/>
    </ligand>
    <ligandPart>
        <name>Fe</name>
        <dbReference type="ChEBI" id="CHEBI:18248"/>
    </ligandPart>
</feature>
<dbReference type="OMA" id="DMSHKED"/>
<dbReference type="InterPro" id="IPR036396">
    <property type="entry name" value="Cyt_P450_sf"/>
</dbReference>
<dbReference type="Proteomes" id="UP000006038">
    <property type="component" value="Chromosome 6"/>
</dbReference>
<evidence type="ECO:0000256" key="1">
    <source>
        <dbReference type="ARBA" id="ARBA00010617"/>
    </source>
</evidence>
<dbReference type="InterPro" id="IPR017972">
    <property type="entry name" value="Cyt_P450_CS"/>
</dbReference>
<dbReference type="KEGG" id="obr:102712915"/>
<evidence type="ECO:0000256" key="2">
    <source>
        <dbReference type="ARBA" id="ARBA00022692"/>
    </source>
</evidence>
<dbReference type="PROSITE" id="PS00086">
    <property type="entry name" value="CYTOCHROME_P450"/>
    <property type="match status" value="1"/>
</dbReference>
<dbReference type="GO" id="GO:0004497">
    <property type="term" value="F:monooxygenase activity"/>
    <property type="evidence" value="ECO:0007669"/>
    <property type="project" value="UniProtKB-KW"/>
</dbReference>
<dbReference type="Pfam" id="PF00067">
    <property type="entry name" value="p450"/>
    <property type="match status" value="1"/>
</dbReference>
<evidence type="ECO:0000313" key="8">
    <source>
        <dbReference type="EnsemblPlants" id="OB06G23880.1"/>
    </source>
</evidence>
<evidence type="ECO:0000256" key="3">
    <source>
        <dbReference type="ARBA" id="ARBA00022723"/>
    </source>
</evidence>
<dbReference type="Gene3D" id="1.10.630.10">
    <property type="entry name" value="Cytochrome P450"/>
    <property type="match status" value="1"/>
</dbReference>
<dbReference type="AlphaFoldDB" id="J3MEE4"/>
<evidence type="ECO:0000256" key="4">
    <source>
        <dbReference type="ARBA" id="ARBA00022989"/>
    </source>
</evidence>
<keyword evidence="7" id="KW-0503">Monooxygenase</keyword>
<keyword evidence="6 7" id="KW-0349">Heme</keyword>
<dbReference type="FunFam" id="1.10.630.10:FF:000064">
    <property type="entry name" value="Cytochrome P450 monooxygenase"/>
    <property type="match status" value="1"/>
</dbReference>
<dbReference type="PRINTS" id="PR00385">
    <property type="entry name" value="P450"/>
</dbReference>
<reference evidence="8" key="1">
    <citation type="journal article" date="2013" name="Nat. Commun.">
        <title>Whole-genome sequencing of Oryza brachyantha reveals mechanisms underlying Oryza genome evolution.</title>
        <authorList>
            <person name="Chen J."/>
            <person name="Huang Q."/>
            <person name="Gao D."/>
            <person name="Wang J."/>
            <person name="Lang Y."/>
            <person name="Liu T."/>
            <person name="Li B."/>
            <person name="Bai Z."/>
            <person name="Luis Goicoechea J."/>
            <person name="Liang C."/>
            <person name="Chen C."/>
            <person name="Zhang W."/>
            <person name="Sun S."/>
            <person name="Liao Y."/>
            <person name="Zhang X."/>
            <person name="Yang L."/>
            <person name="Song C."/>
            <person name="Wang M."/>
            <person name="Shi J."/>
            <person name="Liu G."/>
            <person name="Liu J."/>
            <person name="Zhou H."/>
            <person name="Zhou W."/>
            <person name="Yu Q."/>
            <person name="An N."/>
            <person name="Chen Y."/>
            <person name="Cai Q."/>
            <person name="Wang B."/>
            <person name="Liu B."/>
            <person name="Min J."/>
            <person name="Huang Y."/>
            <person name="Wu H."/>
            <person name="Li Z."/>
            <person name="Zhang Y."/>
            <person name="Yin Y."/>
            <person name="Song W."/>
            <person name="Jiang J."/>
            <person name="Jackson S.A."/>
            <person name="Wing R.A."/>
            <person name="Wang J."/>
            <person name="Chen M."/>
        </authorList>
    </citation>
    <scope>NUCLEOTIDE SEQUENCE [LARGE SCALE GENOMIC DNA]</scope>
    <source>
        <strain evidence="8">cv. IRGC 101232</strain>
    </source>
</reference>
<keyword evidence="3 6" id="KW-0479">Metal-binding</keyword>
<dbReference type="Gramene" id="OB06G23880.1">
    <property type="protein sequence ID" value="OB06G23880.1"/>
    <property type="gene ID" value="OB06G23880"/>
</dbReference>
<dbReference type="GO" id="GO:0020037">
    <property type="term" value="F:heme binding"/>
    <property type="evidence" value="ECO:0007669"/>
    <property type="project" value="InterPro"/>
</dbReference>
<keyword evidence="5 6" id="KW-0408">Iron</keyword>
<comment type="similarity">
    <text evidence="1 7">Belongs to the cytochrome P450 family.</text>
</comment>
<keyword evidence="4" id="KW-0472">Membrane</keyword>
<dbReference type="STRING" id="4533.J3MEE4"/>
<keyword evidence="2" id="KW-0812">Transmembrane</keyword>
<dbReference type="RefSeq" id="XP_015694365.1">
    <property type="nucleotide sequence ID" value="XM_015838879.2"/>
</dbReference>
<protein>
    <recommendedName>
        <fullName evidence="10">Cytochrome P450</fullName>
    </recommendedName>
</protein>
<dbReference type="InterPro" id="IPR001128">
    <property type="entry name" value="Cyt_P450"/>
</dbReference>
<dbReference type="PANTHER" id="PTHR47955:SF21">
    <property type="entry name" value="OS06G0642300 PROTEIN"/>
    <property type="match status" value="1"/>
</dbReference>
<dbReference type="OrthoDB" id="2789670at2759"/>
<dbReference type="InterPro" id="IPR002401">
    <property type="entry name" value="Cyt_P450_E_grp-I"/>
</dbReference>
<reference evidence="8" key="2">
    <citation type="submission" date="2013-04" db="UniProtKB">
        <authorList>
            <consortium name="EnsemblPlants"/>
        </authorList>
    </citation>
    <scope>IDENTIFICATION</scope>
</reference>
<gene>
    <name evidence="8" type="primary">LOC102712915</name>
</gene>
<evidence type="ECO:0000256" key="7">
    <source>
        <dbReference type="RuleBase" id="RU000461"/>
    </source>
</evidence>